<proteinExistence type="predicted"/>
<organism evidence="2">
    <name type="scientific">Triticum urartu</name>
    <name type="common">Red wild einkorn</name>
    <name type="synonym">Crithodium urartu</name>
    <dbReference type="NCBI Taxonomy" id="4572"/>
    <lineage>
        <taxon>Eukaryota</taxon>
        <taxon>Viridiplantae</taxon>
        <taxon>Streptophyta</taxon>
        <taxon>Embryophyta</taxon>
        <taxon>Tracheophyta</taxon>
        <taxon>Spermatophyta</taxon>
        <taxon>Magnoliopsida</taxon>
        <taxon>Liliopsida</taxon>
        <taxon>Poales</taxon>
        <taxon>Poaceae</taxon>
        <taxon>BOP clade</taxon>
        <taxon>Pooideae</taxon>
        <taxon>Triticodae</taxon>
        <taxon>Triticeae</taxon>
        <taxon>Triticinae</taxon>
        <taxon>Triticum</taxon>
    </lineage>
</organism>
<name>M8AB47_TRIUA</name>
<feature type="compositionally biased region" description="Basic and acidic residues" evidence="1">
    <location>
        <begin position="82"/>
        <end position="100"/>
    </location>
</feature>
<feature type="compositionally biased region" description="Basic and acidic residues" evidence="1">
    <location>
        <begin position="25"/>
        <end position="37"/>
    </location>
</feature>
<evidence type="ECO:0000256" key="1">
    <source>
        <dbReference type="SAM" id="MobiDB-lite"/>
    </source>
</evidence>
<dbReference type="AlphaFoldDB" id="M8AB47"/>
<accession>M8AB47</accession>
<gene>
    <name evidence="2" type="ORF">TRIUR3_32241</name>
</gene>
<dbReference type="EMBL" id="KD141140">
    <property type="protein sequence ID" value="EMS57754.1"/>
    <property type="molecule type" value="Genomic_DNA"/>
</dbReference>
<protein>
    <submittedName>
        <fullName evidence="2">Uncharacterized protein</fullName>
    </submittedName>
</protein>
<evidence type="ECO:0000313" key="2">
    <source>
        <dbReference type="EMBL" id="EMS57754.1"/>
    </source>
</evidence>
<sequence>MWAAREGAGAHWTTLETCNCGSLQGDRRQGRGSKLEDELVSDTEMSCDSSRTKARSCPARRGQVQEGARGSNGGAARLKQRAASEHGRILDRETGEASTS</sequence>
<reference evidence="2" key="1">
    <citation type="journal article" date="2013" name="Nature">
        <title>Draft genome of the wheat A-genome progenitor Triticum urartu.</title>
        <authorList>
            <person name="Ling H.Q."/>
            <person name="Zhao S."/>
            <person name="Liu D."/>
            <person name="Wang J."/>
            <person name="Sun H."/>
            <person name="Zhang C."/>
            <person name="Fan H."/>
            <person name="Li D."/>
            <person name="Dong L."/>
            <person name="Tao Y."/>
            <person name="Gao C."/>
            <person name="Wu H."/>
            <person name="Li Y."/>
            <person name="Cui Y."/>
            <person name="Guo X."/>
            <person name="Zheng S."/>
            <person name="Wang B."/>
            <person name="Yu K."/>
            <person name="Liang Q."/>
            <person name="Yang W."/>
            <person name="Lou X."/>
            <person name="Chen J."/>
            <person name="Feng M."/>
            <person name="Jian J."/>
            <person name="Zhang X."/>
            <person name="Luo G."/>
            <person name="Jiang Y."/>
            <person name="Liu J."/>
            <person name="Wang Z."/>
            <person name="Sha Y."/>
            <person name="Zhang B."/>
            <person name="Wu H."/>
            <person name="Tang D."/>
            <person name="Shen Q."/>
            <person name="Xue P."/>
            <person name="Zou S."/>
            <person name="Wang X."/>
            <person name="Liu X."/>
            <person name="Wang F."/>
            <person name="Yang Y."/>
            <person name="An X."/>
            <person name="Dong Z."/>
            <person name="Zhang K."/>
            <person name="Zhang X."/>
            <person name="Luo M.C."/>
            <person name="Dvorak J."/>
            <person name="Tong Y."/>
            <person name="Wang J."/>
            <person name="Yang H."/>
            <person name="Li Z."/>
            <person name="Wang D."/>
            <person name="Zhang A."/>
            <person name="Wang J."/>
        </authorList>
    </citation>
    <scope>NUCLEOTIDE SEQUENCE</scope>
</reference>
<feature type="region of interest" description="Disordered" evidence="1">
    <location>
        <begin position="22"/>
        <end position="100"/>
    </location>
</feature>